<reference evidence="2" key="1">
    <citation type="submission" date="2020-09" db="EMBL/GenBank/DDBJ databases">
        <title>Genome seq and assembly of Tianweitania sp.</title>
        <authorList>
            <person name="Chhetri G."/>
        </authorList>
    </citation>
    <scope>NUCLEOTIDE SEQUENCE</scope>
    <source>
        <strain evidence="2">Rool2</strain>
    </source>
</reference>
<dbReference type="Proteomes" id="UP000643405">
    <property type="component" value="Unassembled WGS sequence"/>
</dbReference>
<keyword evidence="3" id="KW-1185">Reference proteome</keyword>
<proteinExistence type="predicted"/>
<organism evidence="2 3">
    <name type="scientific">Oryzicola mucosus</name>
    <dbReference type="NCBI Taxonomy" id="2767425"/>
    <lineage>
        <taxon>Bacteria</taxon>
        <taxon>Pseudomonadati</taxon>
        <taxon>Pseudomonadota</taxon>
        <taxon>Alphaproteobacteria</taxon>
        <taxon>Hyphomicrobiales</taxon>
        <taxon>Phyllobacteriaceae</taxon>
        <taxon>Oryzicola</taxon>
    </lineage>
</organism>
<dbReference type="AlphaFoldDB" id="A0A8J6PT03"/>
<dbReference type="EMBL" id="JACVVX010000002">
    <property type="protein sequence ID" value="MBD0414644.1"/>
    <property type="molecule type" value="Genomic_DNA"/>
</dbReference>
<name>A0A8J6PT03_9HYPH</name>
<accession>A0A8J6PT03</accession>
<protein>
    <recommendedName>
        <fullName evidence="1">DUF6603 domain-containing protein</fullName>
    </recommendedName>
</protein>
<evidence type="ECO:0000259" key="1">
    <source>
        <dbReference type="Pfam" id="PF20248"/>
    </source>
</evidence>
<comment type="caution">
    <text evidence="2">The sequence shown here is derived from an EMBL/GenBank/DDBJ whole genome shotgun (WGS) entry which is preliminary data.</text>
</comment>
<dbReference type="Pfam" id="PF20248">
    <property type="entry name" value="DUF6603"/>
    <property type="match status" value="1"/>
</dbReference>
<evidence type="ECO:0000313" key="2">
    <source>
        <dbReference type="EMBL" id="MBD0414644.1"/>
    </source>
</evidence>
<gene>
    <name evidence="2" type="ORF">ICI42_08260</name>
</gene>
<dbReference type="RefSeq" id="WP_188164075.1">
    <property type="nucleotide sequence ID" value="NZ_JACVVX010000002.1"/>
</dbReference>
<evidence type="ECO:0000313" key="3">
    <source>
        <dbReference type="Proteomes" id="UP000643405"/>
    </source>
</evidence>
<feature type="domain" description="DUF6603" evidence="1">
    <location>
        <begin position="441"/>
        <end position="971"/>
    </location>
</feature>
<dbReference type="InterPro" id="IPR046538">
    <property type="entry name" value="DUF6603"/>
</dbReference>
<sequence length="1101" mass="114651">MASFIETIIGFLKDNLQGNPAAGDPLPPGKLADIPGIIDKLTQIQLGTGSNGPTDWLETIKSAVQDVELRDTIIVRALQLRAPRVAEALVMAGLIEVSFRGGAEPRAFAFNIAWNKLDAYMSDPGQEVLNTLFSGVQDIDDLKVAQVLAGKLLTAPRELLLMEYAEQGFAALPNPEPAGPVDLIDLVDKLINSPLAIALPFSPPLTGAQLEALVQAARANPAADRLALLGPDVLGANRLDGFGVELQLNDPQAFAAKKLDLGGGWKLSASTTATAGKTFKLVLQNGRIDLAAAPGATFDVKLSRVPAGGKTVVGPSDGTRIEIGPLGLGLRFEAGTQGPNPVEDRYLFSVRASAEQMSFVLAMKDLGVLGKILPLPAEVKLSGDVAVSYRQGKGFEVDGGADAPISLEFPLPVDQGLSSVGTGINLDHVVARLEARPAADGLESRVMLRLGARGELGPVSFSVEGLGGWFGKWGNDAFGFLPPTGISLSLNAGPVEGGGFLAALDGNQFAGGLDLKVIGIGIGVGAFALFGEAEGAPAFVGVLGIRLPMPGVQIGFGFAVTGVGGVVGVNRRADTDVLREQLATGTSATILFCDNPSGNGLAVIGQLPRLFPAEKGVFLIGPTFQISWLGLFKVDAGLFIELPGPRQIFVAGSARLVIGTESAALVYLRADFVGGVDLVKSLIYFDAVLVNSQVLQVFKVTGGVALRIAYGDNGYFLFSIGGFHPSFNPGGLEVPALARAGTSASVSIAWLKLENYFALTSNTFQIGAGVEAGVKIGPIAAHGWFRFNALAQFEPFKFTAGIDAGFDVEVKGVSLCGVRVTGTMSGPGPIVVYAKASVKVLFVRITKDVTVRFGSEAGSGIQPITDVLSLIVPELQNPDNTRCEGDDPSVTLKPDAPTVFNGAALVGVKGAVVWEQKRVPFGVDLQRFEGVPVKPGEGGALHRLMIESDDPAVTPENDWFGVGSFLEMKDSEALNNARFVQAQSGLRLGSGAMKTGPSLPCEVKIDLVKLPKRVLFQDIGLVGSYVSPALASLRGERSGTARPVSGGPRLSARQEEWSAVDKAGNTLVSLGSSIQAFSAARNGGGIAHPAALGAVDLQGVF</sequence>